<evidence type="ECO:0000313" key="2">
    <source>
        <dbReference type="Proteomes" id="UP001231649"/>
    </source>
</evidence>
<name>A0ACC2R707_9NEOP</name>
<organism evidence="1 2">
    <name type="scientific">Mythimna loreyi</name>
    <dbReference type="NCBI Taxonomy" id="667449"/>
    <lineage>
        <taxon>Eukaryota</taxon>
        <taxon>Metazoa</taxon>
        <taxon>Ecdysozoa</taxon>
        <taxon>Arthropoda</taxon>
        <taxon>Hexapoda</taxon>
        <taxon>Insecta</taxon>
        <taxon>Pterygota</taxon>
        <taxon>Neoptera</taxon>
        <taxon>Endopterygota</taxon>
        <taxon>Lepidoptera</taxon>
        <taxon>Glossata</taxon>
        <taxon>Ditrysia</taxon>
        <taxon>Noctuoidea</taxon>
        <taxon>Noctuidae</taxon>
        <taxon>Noctuinae</taxon>
        <taxon>Hadenini</taxon>
        <taxon>Mythimna</taxon>
    </lineage>
</organism>
<sequence length="337" mass="37741">MRVSVLRECIRKMASKLLSTEEKKPKFIIDNDAGGDDAMAIFLALLYEKHFDGPKLLALTTGNGNTKEDNVCYNNQRILKVAKRQDVPIYRGSKASLVTTPTVDDYYGIDGLGDTGYTYPDLVPAKTENAVNALIEYSKAYEGDLTVITIGALTNIALAIKLDPAFLSRLKHLYIGAGHIHNDANPSPEFNAHMDVEAYHVVAQNASPDKVTLFPFSQAKQYLNFSKDWRENHLGAIDTEIIKAQNKFEKVSLEAEPTWQALDPAVVSLFLRPDLVEEYKYSKNDIITCGDKRGINTNDFMEKEKANVRIAYSVKTEEYKTFLLNVFGAELNENKSK</sequence>
<protein>
    <submittedName>
        <fullName evidence="1">Uncharacterized protein</fullName>
    </submittedName>
</protein>
<proteinExistence type="predicted"/>
<accession>A0ACC2R707</accession>
<comment type="caution">
    <text evidence="1">The sequence shown here is derived from an EMBL/GenBank/DDBJ whole genome shotgun (WGS) entry which is preliminary data.</text>
</comment>
<keyword evidence="2" id="KW-1185">Reference proteome</keyword>
<evidence type="ECO:0000313" key="1">
    <source>
        <dbReference type="EMBL" id="KAJ8735045.1"/>
    </source>
</evidence>
<reference evidence="1" key="1">
    <citation type="submission" date="2023-03" db="EMBL/GenBank/DDBJ databases">
        <title>Chromosome-level genomes of two armyworms, Mythimna separata and Mythimna loreyi, provide insights into the biosynthesis and reception of sex pheromones.</title>
        <authorList>
            <person name="Zhao H."/>
        </authorList>
    </citation>
    <scope>NUCLEOTIDE SEQUENCE</scope>
    <source>
        <strain evidence="1">BeijingLab</strain>
    </source>
</reference>
<dbReference type="EMBL" id="CM056781">
    <property type="protein sequence ID" value="KAJ8735045.1"/>
    <property type="molecule type" value="Genomic_DNA"/>
</dbReference>
<dbReference type="Proteomes" id="UP001231649">
    <property type="component" value="Chromosome 5"/>
</dbReference>
<gene>
    <name evidence="1" type="ORF">PYW08_014295</name>
</gene>